<sequence length="513" mass="57393">MSGNFDFPPASSSSNPPVHRDSFPARIQELRQVFQREPPRVTVNASTSSPLVKTYPTDPVVEGDGSQECRAERKCRSPAPPESVTNSLRRRPRANPSDRFSSLRRLRQHREQSNSLTELQEAGERLAQLSSNLTSLLDEPLQLPDISRLEAPTEPDNDRPRLKRRKLDHDSNDTGFQAFKYGYFGQVVPGRLKMEIVSCDGGEYSADSTALYRAENVLRNDKSVYCTKSSRCNLVLGHQGETTFDLQKLVIKAPGRGFTAPVQEGMIFVSMTQDKLLSSTSQYEIQYLDPSSAPPLRSVPARDREEQLTLLESLRDPEVQAAYSRRASQLRQAQRPRGVARPRSHEDLFLPTVSDNSNSTYDVCDWPAFRAPAQPSTPRVDLPPITQPFTVSTDTDDEPSDEDESSAATIADRLRRDSRWRPQSDSDTDEDEEMRPLNRYWAERMPAGPLGYVRAIQRTAPSRFQVREAPGVAGSSGKFILLKLWSPLAHGGNIDIQSVTAYGFAGPSEKTEK</sequence>
<proteinExistence type="predicted"/>
<dbReference type="Proteomes" id="UP001172680">
    <property type="component" value="Unassembled WGS sequence"/>
</dbReference>
<name>A0ACC2Z6G0_9PEZI</name>
<keyword evidence="2" id="KW-1185">Reference proteome</keyword>
<evidence type="ECO:0000313" key="1">
    <source>
        <dbReference type="EMBL" id="KAJ9642845.1"/>
    </source>
</evidence>
<accession>A0ACC2Z6G0</accession>
<comment type="caution">
    <text evidence="1">The sequence shown here is derived from an EMBL/GenBank/DDBJ whole genome shotgun (WGS) entry which is preliminary data.</text>
</comment>
<dbReference type="EMBL" id="JAPDRP010000012">
    <property type="protein sequence ID" value="KAJ9642845.1"/>
    <property type="molecule type" value="Genomic_DNA"/>
</dbReference>
<gene>
    <name evidence="1" type="ORF">H2199_004366</name>
</gene>
<protein>
    <submittedName>
        <fullName evidence="1">Uncharacterized protein</fullName>
    </submittedName>
</protein>
<organism evidence="1 2">
    <name type="scientific">Coniosporium tulheliwenetii</name>
    <dbReference type="NCBI Taxonomy" id="3383036"/>
    <lineage>
        <taxon>Eukaryota</taxon>
        <taxon>Fungi</taxon>
        <taxon>Dikarya</taxon>
        <taxon>Ascomycota</taxon>
        <taxon>Pezizomycotina</taxon>
        <taxon>Dothideomycetes</taxon>
        <taxon>Dothideomycetes incertae sedis</taxon>
        <taxon>Coniosporium</taxon>
    </lineage>
</organism>
<evidence type="ECO:0000313" key="2">
    <source>
        <dbReference type="Proteomes" id="UP001172680"/>
    </source>
</evidence>
<reference evidence="1" key="1">
    <citation type="submission" date="2022-10" db="EMBL/GenBank/DDBJ databases">
        <title>Culturing micro-colonial fungi from biological soil crusts in the Mojave desert and describing Neophaeococcomyces mojavensis, and introducing the new genera and species Taxawa tesnikishii.</title>
        <authorList>
            <person name="Kurbessoian T."/>
            <person name="Stajich J.E."/>
        </authorList>
    </citation>
    <scope>NUCLEOTIDE SEQUENCE</scope>
    <source>
        <strain evidence="1">JES_115</strain>
    </source>
</reference>